<gene>
    <name evidence="9" type="primary">tatB</name>
    <name evidence="12" type="ORF">SAMN05421774_104124</name>
</gene>
<dbReference type="InterPro" id="IPR018448">
    <property type="entry name" value="TatB"/>
</dbReference>
<feature type="region of interest" description="Disordered" evidence="10">
    <location>
        <begin position="112"/>
        <end position="138"/>
    </location>
</feature>
<dbReference type="OrthoDB" id="7206969at2"/>
<organism evidence="12 13">
    <name type="scientific">Gemmobacter megaterium</name>
    <dbReference type="NCBI Taxonomy" id="1086013"/>
    <lineage>
        <taxon>Bacteria</taxon>
        <taxon>Pseudomonadati</taxon>
        <taxon>Pseudomonadota</taxon>
        <taxon>Alphaproteobacteria</taxon>
        <taxon>Rhodobacterales</taxon>
        <taxon>Paracoccaceae</taxon>
        <taxon>Gemmobacter</taxon>
    </lineage>
</organism>
<name>A0A1N7NTL7_9RHOB</name>
<dbReference type="RefSeq" id="WP_076531333.1">
    <property type="nucleotide sequence ID" value="NZ_BMEH01000004.1"/>
</dbReference>
<accession>A0A1N7NTL7</accession>
<sequence>MLDIGWSELLIIGVVALIVVGPKDLPVMFKTLGRFTARARGMAREFQRAMDQAADDSGIKDVAKDLKSSTTEATAGLDALKGAADKFEKWDPRRPVSSAAKAAVSAVTAAPAAAASVAPDPQPAATPDAVTEDPKAQA</sequence>
<dbReference type="PANTHER" id="PTHR33162:SF1">
    <property type="entry name" value="SEC-INDEPENDENT PROTEIN TRANSLOCASE PROTEIN TATA, CHLOROPLASTIC"/>
    <property type="match status" value="1"/>
</dbReference>
<dbReference type="InterPro" id="IPR003369">
    <property type="entry name" value="TatA/B/E"/>
</dbReference>
<evidence type="ECO:0000313" key="12">
    <source>
        <dbReference type="EMBL" id="SIT01684.1"/>
    </source>
</evidence>
<evidence type="ECO:0000256" key="3">
    <source>
        <dbReference type="ARBA" id="ARBA00022475"/>
    </source>
</evidence>
<reference evidence="12 13" key="1">
    <citation type="submission" date="2017-01" db="EMBL/GenBank/DDBJ databases">
        <authorList>
            <person name="Mah S.A."/>
            <person name="Swanson W.J."/>
            <person name="Moy G.W."/>
            <person name="Vacquier V.D."/>
        </authorList>
    </citation>
    <scope>NUCLEOTIDE SEQUENCE [LARGE SCALE GENOMIC DNA]</scope>
    <source>
        <strain evidence="12 13">DSM 26375</strain>
    </source>
</reference>
<evidence type="ECO:0000256" key="8">
    <source>
        <dbReference type="ARBA" id="ARBA00023136"/>
    </source>
</evidence>
<dbReference type="Proteomes" id="UP000186141">
    <property type="component" value="Unassembled WGS sequence"/>
</dbReference>
<evidence type="ECO:0000256" key="10">
    <source>
        <dbReference type="SAM" id="MobiDB-lite"/>
    </source>
</evidence>
<evidence type="ECO:0000256" key="7">
    <source>
        <dbReference type="ARBA" id="ARBA00023010"/>
    </source>
</evidence>
<dbReference type="AlphaFoldDB" id="A0A1N7NTL7"/>
<dbReference type="NCBIfam" id="TIGR01410">
    <property type="entry name" value="tatB"/>
    <property type="match status" value="1"/>
</dbReference>
<protein>
    <recommendedName>
        <fullName evidence="9">Sec-independent protein translocase protein TatB</fullName>
    </recommendedName>
</protein>
<proteinExistence type="inferred from homology"/>
<dbReference type="EMBL" id="FTOT01000004">
    <property type="protein sequence ID" value="SIT01684.1"/>
    <property type="molecule type" value="Genomic_DNA"/>
</dbReference>
<keyword evidence="13" id="KW-1185">Reference proteome</keyword>
<keyword evidence="6 9" id="KW-1133">Transmembrane helix</keyword>
<comment type="function">
    <text evidence="9">Part of the twin-arginine translocation (Tat) system that transports large folded proteins containing a characteristic twin-arginine motif in their signal peptide across membranes. Together with TatC, TatB is part of a receptor directly interacting with Tat signal peptides. TatB may form an oligomeric binding site that transiently accommodates folded Tat precursor proteins before their translocation.</text>
</comment>
<dbReference type="GO" id="GO:0008320">
    <property type="term" value="F:protein transmembrane transporter activity"/>
    <property type="evidence" value="ECO:0007669"/>
    <property type="project" value="UniProtKB-UniRule"/>
</dbReference>
<dbReference type="STRING" id="1086013.SAMN05421774_104124"/>
<evidence type="ECO:0000256" key="11">
    <source>
        <dbReference type="SAM" id="Phobius"/>
    </source>
</evidence>
<dbReference type="HAMAP" id="MF_00237">
    <property type="entry name" value="TatB"/>
    <property type="match status" value="1"/>
</dbReference>
<evidence type="ECO:0000256" key="6">
    <source>
        <dbReference type="ARBA" id="ARBA00022989"/>
    </source>
</evidence>
<comment type="subcellular location">
    <subcellularLocation>
        <location evidence="9">Cell membrane</location>
        <topology evidence="9">Single-pass membrane protein</topology>
    </subcellularLocation>
    <subcellularLocation>
        <location evidence="1">Membrane</location>
        <topology evidence="1">Single-pass membrane protein</topology>
    </subcellularLocation>
</comment>
<evidence type="ECO:0000256" key="2">
    <source>
        <dbReference type="ARBA" id="ARBA00022448"/>
    </source>
</evidence>
<evidence type="ECO:0000256" key="4">
    <source>
        <dbReference type="ARBA" id="ARBA00022692"/>
    </source>
</evidence>
<dbReference type="PRINTS" id="PR01506">
    <property type="entry name" value="TATBPROTEIN"/>
</dbReference>
<keyword evidence="5 9" id="KW-0653">Protein transport</keyword>
<feature type="compositionally biased region" description="Low complexity" evidence="10">
    <location>
        <begin position="112"/>
        <end position="129"/>
    </location>
</feature>
<dbReference type="GO" id="GO:0033281">
    <property type="term" value="C:TAT protein transport complex"/>
    <property type="evidence" value="ECO:0007669"/>
    <property type="project" value="UniProtKB-UniRule"/>
</dbReference>
<evidence type="ECO:0000256" key="9">
    <source>
        <dbReference type="HAMAP-Rule" id="MF_00237"/>
    </source>
</evidence>
<comment type="similarity">
    <text evidence="9">Belongs to the TatB family.</text>
</comment>
<dbReference type="GO" id="GO:0043953">
    <property type="term" value="P:protein transport by the Tat complex"/>
    <property type="evidence" value="ECO:0007669"/>
    <property type="project" value="UniProtKB-UniRule"/>
</dbReference>
<dbReference type="Pfam" id="PF02416">
    <property type="entry name" value="TatA_B_E"/>
    <property type="match status" value="1"/>
</dbReference>
<keyword evidence="4 9" id="KW-0812">Transmembrane</keyword>
<keyword evidence="2 9" id="KW-0813">Transport</keyword>
<dbReference type="PANTHER" id="PTHR33162">
    <property type="entry name" value="SEC-INDEPENDENT PROTEIN TRANSLOCASE PROTEIN TATA, CHLOROPLASTIC"/>
    <property type="match status" value="1"/>
</dbReference>
<keyword evidence="7 9" id="KW-0811">Translocation</keyword>
<evidence type="ECO:0000313" key="13">
    <source>
        <dbReference type="Proteomes" id="UP000186141"/>
    </source>
</evidence>
<dbReference type="Gene3D" id="1.20.5.3310">
    <property type="match status" value="1"/>
</dbReference>
<comment type="subunit">
    <text evidence="9">The Tat system comprises two distinct complexes: a TatABC complex, containing multiple copies of TatA, TatB and TatC subunits, and a separate TatA complex, containing only TatA subunits. Substrates initially bind to the TatABC complex, which probably triggers association of the separate TatA complex to form the active translocon.</text>
</comment>
<evidence type="ECO:0000256" key="5">
    <source>
        <dbReference type="ARBA" id="ARBA00022927"/>
    </source>
</evidence>
<feature type="transmembrane region" description="Helical" evidence="11">
    <location>
        <begin position="6"/>
        <end position="25"/>
    </location>
</feature>
<evidence type="ECO:0000256" key="1">
    <source>
        <dbReference type="ARBA" id="ARBA00004167"/>
    </source>
</evidence>
<keyword evidence="3 9" id="KW-1003">Cell membrane</keyword>
<keyword evidence="8 9" id="KW-0472">Membrane</keyword>